<gene>
    <name evidence="2" type="ORF">ABNG04_04200</name>
</gene>
<dbReference type="EMBL" id="JBEDNY010000001">
    <property type="protein sequence ID" value="MEZ3163084.1"/>
    <property type="molecule type" value="Genomic_DNA"/>
</dbReference>
<dbReference type="RefSeq" id="WP_371160301.1">
    <property type="nucleotide sequence ID" value="NZ_JBEDNX010000001.1"/>
</dbReference>
<proteinExistence type="predicted"/>
<reference evidence="2 3" key="1">
    <citation type="submission" date="2024-06" db="EMBL/GenBank/DDBJ databases">
        <title>Halorubrum miltondacostae sp. nov., a potential PHA producer isolated from an inland solar saltern in Rio Maior, Portugal.</title>
        <authorList>
            <person name="Albuquerque L."/>
            <person name="Viver T."/>
            <person name="Barroso C."/>
            <person name="Claudino R."/>
            <person name="Galvan M."/>
            <person name="Simoes G."/>
            <person name="Lobo Da Cunha A."/>
            <person name="Egas C."/>
        </authorList>
    </citation>
    <scope>NUCLEOTIDE SEQUENCE [LARGE SCALE GENOMIC DNA]</scope>
    <source>
        <strain evidence="2 3">RMP-11</strain>
    </source>
</reference>
<evidence type="ECO:0000256" key="1">
    <source>
        <dbReference type="SAM" id="MobiDB-lite"/>
    </source>
</evidence>
<protein>
    <submittedName>
        <fullName evidence="2">Uncharacterized protein</fullName>
    </submittedName>
</protein>
<organism evidence="2 3">
    <name type="scientific">Halorubrum miltondacostae</name>
    <dbReference type="NCBI Taxonomy" id="3076378"/>
    <lineage>
        <taxon>Archaea</taxon>
        <taxon>Methanobacteriati</taxon>
        <taxon>Methanobacteriota</taxon>
        <taxon>Stenosarchaea group</taxon>
        <taxon>Halobacteria</taxon>
        <taxon>Halobacteriales</taxon>
        <taxon>Haloferacaceae</taxon>
        <taxon>Halorubrum</taxon>
    </lineage>
</organism>
<feature type="compositionally biased region" description="Basic and acidic residues" evidence="1">
    <location>
        <begin position="1"/>
        <end position="11"/>
    </location>
</feature>
<sequence>MYPESAVERLGPRRASAGVGSAATRGVDAAGLDDDRAPTAGAR</sequence>
<evidence type="ECO:0000313" key="3">
    <source>
        <dbReference type="Proteomes" id="UP001567572"/>
    </source>
</evidence>
<dbReference type="Proteomes" id="UP001567572">
    <property type="component" value="Unassembled WGS sequence"/>
</dbReference>
<dbReference type="AlphaFoldDB" id="A0ABD5LYI9"/>
<feature type="region of interest" description="Disordered" evidence="1">
    <location>
        <begin position="1"/>
        <end position="43"/>
    </location>
</feature>
<evidence type="ECO:0000313" key="2">
    <source>
        <dbReference type="EMBL" id="MEZ3163084.1"/>
    </source>
</evidence>
<comment type="caution">
    <text evidence="2">The sequence shown here is derived from an EMBL/GenBank/DDBJ whole genome shotgun (WGS) entry which is preliminary data.</text>
</comment>
<name>A0ABD5LYI9_9EURY</name>
<keyword evidence="3" id="KW-1185">Reference proteome</keyword>
<accession>A0ABD5LYI9</accession>